<organism evidence="3 5">
    <name type="scientific">Didymodactylos carnosus</name>
    <dbReference type="NCBI Taxonomy" id="1234261"/>
    <lineage>
        <taxon>Eukaryota</taxon>
        <taxon>Metazoa</taxon>
        <taxon>Spiralia</taxon>
        <taxon>Gnathifera</taxon>
        <taxon>Rotifera</taxon>
        <taxon>Eurotatoria</taxon>
        <taxon>Bdelloidea</taxon>
        <taxon>Philodinida</taxon>
        <taxon>Philodinidae</taxon>
        <taxon>Didymodactylos</taxon>
    </lineage>
</organism>
<dbReference type="EMBL" id="CAJNOQ010011829">
    <property type="protein sequence ID" value="CAF1286130.1"/>
    <property type="molecule type" value="Genomic_DNA"/>
</dbReference>
<dbReference type="AlphaFoldDB" id="A0A815CM37"/>
<dbReference type="SMART" id="SM00368">
    <property type="entry name" value="LRR_RI"/>
    <property type="match status" value="2"/>
</dbReference>
<evidence type="ECO:0000256" key="2">
    <source>
        <dbReference type="SAM" id="MobiDB-lite"/>
    </source>
</evidence>
<feature type="compositionally biased region" description="Basic and acidic residues" evidence="2">
    <location>
        <begin position="1"/>
        <end position="17"/>
    </location>
</feature>
<keyword evidence="5" id="KW-1185">Reference proteome</keyword>
<proteinExistence type="predicted"/>
<name>A0A815CM37_9BILA</name>
<dbReference type="PANTHER" id="PTHR24111">
    <property type="entry name" value="LEUCINE-RICH REPEAT-CONTAINING PROTEIN 34"/>
    <property type="match status" value="1"/>
</dbReference>
<dbReference type="PANTHER" id="PTHR24111:SF0">
    <property type="entry name" value="LEUCINE-RICH REPEAT-CONTAINING PROTEIN"/>
    <property type="match status" value="1"/>
</dbReference>
<keyword evidence="1" id="KW-0677">Repeat</keyword>
<reference evidence="3" key="1">
    <citation type="submission" date="2021-02" db="EMBL/GenBank/DDBJ databases">
        <authorList>
            <person name="Nowell W R."/>
        </authorList>
    </citation>
    <scope>NUCLEOTIDE SEQUENCE</scope>
</reference>
<comment type="caution">
    <text evidence="3">The sequence shown here is derived from an EMBL/GenBank/DDBJ whole genome shotgun (WGS) entry which is preliminary data.</text>
</comment>
<dbReference type="InterPro" id="IPR052201">
    <property type="entry name" value="LRR-containing_regulator"/>
</dbReference>
<dbReference type="Pfam" id="PF13516">
    <property type="entry name" value="LRR_6"/>
    <property type="match status" value="3"/>
</dbReference>
<protein>
    <submittedName>
        <fullName evidence="3">Uncharacterized protein</fullName>
    </submittedName>
</protein>
<sequence length="189" mass="21701">MLPSNKKDGDSFSDTKFDGITMNENKPSEKVLKLLRKNKNMKEWRMHRQELTDEDVKFIAEELKTNKTCESINLSTNNITPEGAAHLAGMLKVNKTLKYLWLASNQIGDRGTEILCTALEYDDNNTSYSVDLSSNQITDQSVDRILKLFGMQNTRVKLFFIDGNQISKENKERLREMAKERNISLGDLF</sequence>
<dbReference type="SUPFAM" id="SSF52047">
    <property type="entry name" value="RNI-like"/>
    <property type="match status" value="1"/>
</dbReference>
<accession>A0A815CM37</accession>
<dbReference type="InterPro" id="IPR032675">
    <property type="entry name" value="LRR_dom_sf"/>
</dbReference>
<dbReference type="InterPro" id="IPR001611">
    <property type="entry name" value="Leu-rich_rpt"/>
</dbReference>
<evidence type="ECO:0000256" key="1">
    <source>
        <dbReference type="ARBA" id="ARBA00022737"/>
    </source>
</evidence>
<dbReference type="Proteomes" id="UP000663829">
    <property type="component" value="Unassembled WGS sequence"/>
</dbReference>
<evidence type="ECO:0000313" key="5">
    <source>
        <dbReference type="Proteomes" id="UP000663829"/>
    </source>
</evidence>
<dbReference type="Proteomes" id="UP000681722">
    <property type="component" value="Unassembled WGS sequence"/>
</dbReference>
<evidence type="ECO:0000313" key="3">
    <source>
        <dbReference type="EMBL" id="CAF1286130.1"/>
    </source>
</evidence>
<dbReference type="EMBL" id="CAJOBC010030207">
    <property type="protein sequence ID" value="CAF4086466.1"/>
    <property type="molecule type" value="Genomic_DNA"/>
</dbReference>
<evidence type="ECO:0000313" key="4">
    <source>
        <dbReference type="EMBL" id="CAF4086466.1"/>
    </source>
</evidence>
<dbReference type="Gene3D" id="3.80.10.10">
    <property type="entry name" value="Ribonuclease Inhibitor"/>
    <property type="match status" value="1"/>
</dbReference>
<feature type="region of interest" description="Disordered" evidence="2">
    <location>
        <begin position="1"/>
        <end position="23"/>
    </location>
</feature>
<dbReference type="OrthoDB" id="8436363at2759"/>
<gene>
    <name evidence="3" type="ORF">GPM918_LOCUS27796</name>
    <name evidence="4" type="ORF">SRO942_LOCUS28184</name>
</gene>